<dbReference type="GO" id="GO:0003871">
    <property type="term" value="F:5-methyltetrahydropteroyltriglutamate-homocysteine S-methyltransferase activity"/>
    <property type="evidence" value="ECO:0007669"/>
    <property type="project" value="UniProtKB-EC"/>
</dbReference>
<dbReference type="GO" id="GO:0032259">
    <property type="term" value="P:methylation"/>
    <property type="evidence" value="ECO:0007669"/>
    <property type="project" value="UniProtKB-KW"/>
</dbReference>
<proteinExistence type="predicted"/>
<keyword evidence="2" id="KW-0479">Metal-binding</keyword>
<reference evidence="5 6" key="1">
    <citation type="submission" date="2018-06" db="EMBL/GenBank/DDBJ databases">
        <authorList>
            <consortium name="Pathogen Informatics"/>
            <person name="Doyle S."/>
        </authorList>
    </citation>
    <scope>NUCLEOTIDE SEQUENCE [LARGE SCALE GENOMIC DNA]</scope>
    <source>
        <strain evidence="5 6">NCTC13773</strain>
    </source>
</reference>
<protein>
    <submittedName>
        <fullName evidence="5">5-methyltetrahydropteroyltriglutamate/homocysteine S-methyltransferase</fullName>
        <ecNumber evidence="5">2.1.1.14</ecNumber>
    </submittedName>
</protein>
<evidence type="ECO:0000256" key="1">
    <source>
        <dbReference type="ARBA" id="ARBA00001947"/>
    </source>
</evidence>
<feature type="domain" description="Cobalamin-independent methionine synthase MetE C-terminal/archaeal" evidence="4">
    <location>
        <begin position="1"/>
        <end position="107"/>
    </location>
</feature>
<evidence type="ECO:0000313" key="6">
    <source>
        <dbReference type="Proteomes" id="UP000249013"/>
    </source>
</evidence>
<keyword evidence="5" id="KW-0489">Methyltransferase</keyword>
<name>A0AA94SAB7_9STRE</name>
<organism evidence="5 6">
    <name type="scientific">Streptococcus gallolyticus</name>
    <dbReference type="NCBI Taxonomy" id="315405"/>
    <lineage>
        <taxon>Bacteria</taxon>
        <taxon>Bacillati</taxon>
        <taxon>Bacillota</taxon>
        <taxon>Bacilli</taxon>
        <taxon>Lactobacillales</taxon>
        <taxon>Streptococcaceae</taxon>
        <taxon>Streptococcus</taxon>
    </lineage>
</organism>
<gene>
    <name evidence="5" type="primary">metE_1</name>
    <name evidence="5" type="ORF">NCTC13773_01465</name>
</gene>
<dbReference type="PANTHER" id="PTHR30519">
    <property type="entry name" value="5-METHYLTETRAHYDROPTEROYLTRIGLUTAMATE--HOMOCYSTEINE METHYLTRANSFERASE"/>
    <property type="match status" value="1"/>
</dbReference>
<comment type="cofactor">
    <cofactor evidence="1">
        <name>Zn(2+)</name>
        <dbReference type="ChEBI" id="CHEBI:29105"/>
    </cofactor>
</comment>
<dbReference type="GO" id="GO:0009086">
    <property type="term" value="P:methionine biosynthetic process"/>
    <property type="evidence" value="ECO:0007669"/>
    <property type="project" value="InterPro"/>
</dbReference>
<dbReference type="Gene3D" id="3.20.20.210">
    <property type="match status" value="1"/>
</dbReference>
<dbReference type="InterPro" id="IPR002629">
    <property type="entry name" value="Met_Synth_C/arc"/>
</dbReference>
<dbReference type="Pfam" id="PF01717">
    <property type="entry name" value="Meth_synt_2"/>
    <property type="match status" value="1"/>
</dbReference>
<dbReference type="GO" id="GO:0008270">
    <property type="term" value="F:zinc ion binding"/>
    <property type="evidence" value="ECO:0007669"/>
    <property type="project" value="InterPro"/>
</dbReference>
<evidence type="ECO:0000256" key="3">
    <source>
        <dbReference type="ARBA" id="ARBA00022833"/>
    </source>
</evidence>
<sequence length="115" mass="12876">MCYSKFNEIIDSIRALDADVISIETSRSHGDVIESFETAVYPLGIGLGVYDIHSPRVPTKEEVIANIERPLRQLSLEQFWVNPDCGLKTRREPETVAALEVLVAATKEVRAKYGK</sequence>
<dbReference type="InterPro" id="IPR038071">
    <property type="entry name" value="UROD/MetE-like_sf"/>
</dbReference>
<dbReference type="Proteomes" id="UP000249013">
    <property type="component" value="Chromosome 1"/>
</dbReference>
<accession>A0AA94SAB7</accession>
<dbReference type="EC" id="2.1.1.14" evidence="5"/>
<evidence type="ECO:0000313" key="5">
    <source>
        <dbReference type="EMBL" id="SQG79654.1"/>
    </source>
</evidence>
<dbReference type="SUPFAM" id="SSF51726">
    <property type="entry name" value="UROD/MetE-like"/>
    <property type="match status" value="1"/>
</dbReference>
<keyword evidence="3" id="KW-0862">Zinc</keyword>
<evidence type="ECO:0000259" key="4">
    <source>
        <dbReference type="Pfam" id="PF01717"/>
    </source>
</evidence>
<dbReference type="EMBL" id="LS483409">
    <property type="protein sequence ID" value="SQG79654.1"/>
    <property type="molecule type" value="Genomic_DNA"/>
</dbReference>
<evidence type="ECO:0000256" key="2">
    <source>
        <dbReference type="ARBA" id="ARBA00022723"/>
    </source>
</evidence>
<dbReference type="AlphaFoldDB" id="A0AA94SAB7"/>
<keyword evidence="5" id="KW-0808">Transferase</keyword>